<accession>A0ABR5YXJ2</accession>
<keyword evidence="2" id="KW-0547">Nucleotide-binding</keyword>
<feature type="domain" description="ATP-grasp" evidence="3">
    <location>
        <begin position="334"/>
        <end position="577"/>
    </location>
</feature>
<dbReference type="InterPro" id="IPR011761">
    <property type="entry name" value="ATP-grasp"/>
</dbReference>
<dbReference type="CDD" id="cd04301">
    <property type="entry name" value="NAT_SF"/>
    <property type="match status" value="1"/>
</dbReference>
<protein>
    <submittedName>
        <fullName evidence="5">N-acetylglutaminylglutamine synthetase</fullName>
    </submittedName>
</protein>
<dbReference type="RefSeq" id="WP_181069613.1">
    <property type="nucleotide sequence ID" value="NZ_JAAMRF010000002.1"/>
</dbReference>
<evidence type="ECO:0000256" key="1">
    <source>
        <dbReference type="ARBA" id="ARBA00023211"/>
    </source>
</evidence>
<dbReference type="InterPro" id="IPR017534">
    <property type="entry name" value="GNAT-acetyltransferase"/>
</dbReference>
<evidence type="ECO:0000313" key="6">
    <source>
        <dbReference type="Proteomes" id="UP000786387"/>
    </source>
</evidence>
<evidence type="ECO:0000313" key="5">
    <source>
        <dbReference type="EMBL" id="MBA1272663.1"/>
    </source>
</evidence>
<dbReference type="PANTHER" id="PTHR21621">
    <property type="entry name" value="RIBOSOMAL PROTEIN S6 MODIFICATION PROTEIN"/>
    <property type="match status" value="1"/>
</dbReference>
<dbReference type="Pfam" id="PF00583">
    <property type="entry name" value="Acetyltransf_1"/>
    <property type="match status" value="1"/>
</dbReference>
<keyword evidence="2" id="KW-0067">ATP-binding</keyword>
<dbReference type="InterPro" id="IPR000182">
    <property type="entry name" value="GNAT_dom"/>
</dbReference>
<dbReference type="Gene3D" id="3.40.630.30">
    <property type="match status" value="1"/>
</dbReference>
<name>A0ABR5YXJ2_9GAMM</name>
<dbReference type="SUPFAM" id="SSF56059">
    <property type="entry name" value="Glutathione synthetase ATP-binding domain-like"/>
    <property type="match status" value="1"/>
</dbReference>
<dbReference type="Pfam" id="PF08443">
    <property type="entry name" value="RimK"/>
    <property type="match status" value="1"/>
</dbReference>
<dbReference type="Proteomes" id="UP000786387">
    <property type="component" value="Unassembled WGS sequence"/>
</dbReference>
<dbReference type="NCBIfam" id="TIGR03103">
    <property type="entry name" value="trio_acet_GNAT"/>
    <property type="match status" value="1"/>
</dbReference>
<keyword evidence="1" id="KW-0464">Manganese</keyword>
<dbReference type="PROSITE" id="PS50975">
    <property type="entry name" value="ATP_GRASP"/>
    <property type="match status" value="1"/>
</dbReference>
<sequence length="580" mass="64064">MQKSQAYGQRLLRGQAPTYQRLQARFAEDGQAHPDSPVILHCGWGRILVGHTYSDPAMIANDLLNEQQGDRDIALYVAAPQQVLAQAPQQLFLDPSDTLRLWFTDYRPAQRRFRGFAIRRTQCQNDWDAINCLYQSRSMMPVDPTRCTPYEEGGPVFWVAEDEDTGQILGSVMGINHHKAFNDPENGCSLWCLAVSPDCPRPGVGEALVRHLVEHYMGRGLAYLDLSVMHDNLQAKALYAKLGFRDLPTFTVKRKNSFNQPLFLGPGPEADLNPYARIIVDEARRRGIEVHVDDAEAGMFTLTHGGRRVRCRESLSDLTSAVSMTLCQDKQLTHRTLARAGLQLPAQQLAGAAADNAAFLAEHGSVVVKPVDGEQGQGVAVDLRSAEEVEVAIRRAEQFDSRVLLESFHEGLDLRIVVIGFEVVAAAIRRPAEVIGDGHHTIGALIEAQSRRRMAATGGESRIPLDEETQRCIRTANYDFDSVLAEGERLAVRRTANLHTGGTLEDVTDILHPTLVDAAVKAARALDIPVVGLDLMVAAADQPEYVFIEANERVGLANHQPQPTAERFIDLLFPLSHTNS</sequence>
<reference evidence="5 6" key="1">
    <citation type="submission" date="2020-02" db="EMBL/GenBank/DDBJ databases">
        <title>Synteny-based analysis reveals conserved mechanism for high triclosan tolerance in Pseudomonas, as well as instances of horizontal transfer.</title>
        <authorList>
            <person name="Mcfarland A.G."/>
            <person name="Bertucci H.K."/>
            <person name="Litmann E."/>
            <person name="Shen J."/>
            <person name="Huttenhower C."/>
            <person name="Hartmann E.M."/>
        </authorList>
    </citation>
    <scope>NUCLEOTIDE SEQUENCE [LARGE SCALE GENOMIC DNA]</scope>
    <source>
        <strain evidence="5 6">115A1</strain>
    </source>
</reference>
<gene>
    <name evidence="5" type="primary">ngg</name>
    <name evidence="5" type="ORF">G7026_04805</name>
</gene>
<dbReference type="Gene3D" id="3.30.1490.20">
    <property type="entry name" value="ATP-grasp fold, A domain"/>
    <property type="match status" value="1"/>
</dbReference>
<dbReference type="InterPro" id="IPR016181">
    <property type="entry name" value="Acyl_CoA_acyltransferase"/>
</dbReference>
<dbReference type="PROSITE" id="PS51186">
    <property type="entry name" value="GNAT"/>
    <property type="match status" value="1"/>
</dbReference>
<evidence type="ECO:0000256" key="2">
    <source>
        <dbReference type="PROSITE-ProRule" id="PRU00409"/>
    </source>
</evidence>
<organism evidence="5 6">
    <name type="scientific">Stutzerimonas azotifigens</name>
    <dbReference type="NCBI Taxonomy" id="291995"/>
    <lineage>
        <taxon>Bacteria</taxon>
        <taxon>Pseudomonadati</taxon>
        <taxon>Pseudomonadota</taxon>
        <taxon>Gammaproteobacteria</taxon>
        <taxon>Pseudomonadales</taxon>
        <taxon>Pseudomonadaceae</taxon>
        <taxon>Stutzerimonas</taxon>
    </lineage>
</organism>
<evidence type="ECO:0000259" key="4">
    <source>
        <dbReference type="PROSITE" id="PS51186"/>
    </source>
</evidence>
<dbReference type="PANTHER" id="PTHR21621:SF0">
    <property type="entry name" value="BETA-CITRYLGLUTAMATE SYNTHASE B-RELATED"/>
    <property type="match status" value="1"/>
</dbReference>
<dbReference type="InterPro" id="IPR013815">
    <property type="entry name" value="ATP_grasp_subdomain_1"/>
</dbReference>
<comment type="caution">
    <text evidence="5">The sequence shown here is derived from an EMBL/GenBank/DDBJ whole genome shotgun (WGS) entry which is preliminary data.</text>
</comment>
<dbReference type="EMBL" id="JAAMRF010000002">
    <property type="protein sequence ID" value="MBA1272663.1"/>
    <property type="molecule type" value="Genomic_DNA"/>
</dbReference>
<proteinExistence type="predicted"/>
<keyword evidence="6" id="KW-1185">Reference proteome</keyword>
<dbReference type="SUPFAM" id="SSF55729">
    <property type="entry name" value="Acyl-CoA N-acyltransferases (Nat)"/>
    <property type="match status" value="1"/>
</dbReference>
<dbReference type="InterPro" id="IPR013651">
    <property type="entry name" value="ATP-grasp_RimK-type"/>
</dbReference>
<dbReference type="Gene3D" id="3.30.470.20">
    <property type="entry name" value="ATP-grasp fold, B domain"/>
    <property type="match status" value="2"/>
</dbReference>
<evidence type="ECO:0000259" key="3">
    <source>
        <dbReference type="PROSITE" id="PS50975"/>
    </source>
</evidence>
<feature type="domain" description="N-acetyltransferase" evidence="4">
    <location>
        <begin position="116"/>
        <end position="265"/>
    </location>
</feature>